<feature type="compositionally biased region" description="Basic and acidic residues" evidence="1">
    <location>
        <begin position="14"/>
        <end position="29"/>
    </location>
</feature>
<reference evidence="3 4" key="1">
    <citation type="journal article" date="2016" name="J. Hazard. Mater.">
        <title>A newly isolated Pseudomonas putida S-1 strain for batch-mode-propanethiol degradation and continuous treatment of propanethiol-containing waste gas.</title>
        <authorList>
            <person name="Chen D.Z."/>
            <person name="Sun Y.M."/>
            <person name="Han L.M."/>
            <person name="Chen J."/>
            <person name="Ye J.X."/>
            <person name="Chen J.M."/>
        </authorList>
    </citation>
    <scope>NUCLEOTIDE SEQUENCE [LARGE SCALE GENOMIC DNA]</scope>
    <source>
        <strain evidence="3 4">S-1</strain>
    </source>
</reference>
<dbReference type="EMBL" id="CP074676">
    <property type="protein sequence ID" value="QVL21634.1"/>
    <property type="molecule type" value="Genomic_DNA"/>
</dbReference>
<evidence type="ECO:0000259" key="2">
    <source>
        <dbReference type="Pfam" id="PF13519"/>
    </source>
</evidence>
<dbReference type="PANTHER" id="PTHR35023:SF1">
    <property type="entry name" value="MG-PROTOPORPHYRIN IX CHELATASE"/>
    <property type="match status" value="1"/>
</dbReference>
<protein>
    <submittedName>
        <fullName evidence="3">VWA domain-containing protein</fullName>
    </submittedName>
</protein>
<dbReference type="PANTHER" id="PTHR35023">
    <property type="entry name" value="CHELATASE-RELATED"/>
    <property type="match status" value="1"/>
</dbReference>
<keyword evidence="4" id="KW-1185">Reference proteome</keyword>
<evidence type="ECO:0000313" key="3">
    <source>
        <dbReference type="EMBL" id="QVL21634.1"/>
    </source>
</evidence>
<sequence>MAKKALSIRPRSHPAADARPRAGKLDRGPRGRARAAGQGSVAWPATLLKGRPRQRDELCWAQRTAAPTQLWLVIVDASASTRRYQALSKAKGLLAELFDQAYRARARLALLTASGREPRWQRHGLKASAALQPWLAELGAGGGTPLLEALQQARQWLTQRQRRYPNEVQHCLILTDGRLKAWPALEALPCSSLLVDMESAPVRLGRARQMALELGAQYQHLEQFNLR</sequence>
<proteinExistence type="predicted"/>
<evidence type="ECO:0000313" key="4">
    <source>
        <dbReference type="Proteomes" id="UP000678154"/>
    </source>
</evidence>
<feature type="region of interest" description="Disordered" evidence="1">
    <location>
        <begin position="1"/>
        <end position="37"/>
    </location>
</feature>
<accession>A0ABX8DZ56</accession>
<dbReference type="InterPro" id="IPR052989">
    <property type="entry name" value="Mg-chelatase_DI-like"/>
</dbReference>
<dbReference type="InterPro" id="IPR002035">
    <property type="entry name" value="VWF_A"/>
</dbReference>
<organism evidence="3 4">
    <name type="scientific">Pseudomonas qingdaonensis</name>
    <dbReference type="NCBI Taxonomy" id="2056231"/>
    <lineage>
        <taxon>Bacteria</taxon>
        <taxon>Pseudomonadati</taxon>
        <taxon>Pseudomonadota</taxon>
        <taxon>Gammaproteobacteria</taxon>
        <taxon>Pseudomonadales</taxon>
        <taxon>Pseudomonadaceae</taxon>
        <taxon>Pseudomonas</taxon>
    </lineage>
</organism>
<dbReference type="SUPFAM" id="SSF53300">
    <property type="entry name" value="vWA-like"/>
    <property type="match status" value="1"/>
</dbReference>
<dbReference type="Proteomes" id="UP000678154">
    <property type="component" value="Chromosome"/>
</dbReference>
<evidence type="ECO:0000256" key="1">
    <source>
        <dbReference type="SAM" id="MobiDB-lite"/>
    </source>
</evidence>
<name>A0ABX8DZ56_9PSED</name>
<dbReference type="Pfam" id="PF13519">
    <property type="entry name" value="VWA_2"/>
    <property type="match status" value="1"/>
</dbReference>
<dbReference type="Gene3D" id="3.40.50.410">
    <property type="entry name" value="von Willebrand factor, type A domain"/>
    <property type="match status" value="1"/>
</dbReference>
<feature type="domain" description="VWFA" evidence="2">
    <location>
        <begin position="72"/>
        <end position="177"/>
    </location>
</feature>
<gene>
    <name evidence="3" type="ORF">KH389_13590</name>
</gene>
<dbReference type="InterPro" id="IPR036465">
    <property type="entry name" value="vWFA_dom_sf"/>
</dbReference>